<accession>I0IF71</accession>
<feature type="binding site" evidence="1">
    <location>
        <begin position="153"/>
        <end position="159"/>
    </location>
    <ligand>
        <name>(6S)-NADPHX</name>
        <dbReference type="ChEBI" id="CHEBI:64076"/>
    </ligand>
</feature>
<dbReference type="AlphaFoldDB" id="I0IF71"/>
<keyword evidence="1" id="KW-0520">NAD</keyword>
<comment type="cofactor">
    <cofactor evidence="1">
        <name>K(+)</name>
        <dbReference type="ChEBI" id="CHEBI:29103"/>
    </cofactor>
    <text evidence="1">Binds 1 potassium ion per subunit.</text>
</comment>
<dbReference type="HAMAP" id="MF_01966">
    <property type="entry name" value="NADHX_epimerase"/>
    <property type="match status" value="1"/>
</dbReference>
<name>I0IF71_PHYMF</name>
<dbReference type="InterPro" id="IPR036652">
    <property type="entry name" value="YjeF_N_dom_sf"/>
</dbReference>
<dbReference type="eggNOG" id="COG0062">
    <property type="taxonomic scope" value="Bacteria"/>
</dbReference>
<keyword evidence="4" id="KW-1185">Reference proteome</keyword>
<keyword evidence="1" id="KW-0630">Potassium</keyword>
<comment type="similarity">
    <text evidence="1">Belongs to the NnrE/AIBP family.</text>
</comment>
<comment type="function">
    <text evidence="1">Catalyzes the epimerization of the S- and R-forms of NAD(P)HX, a damaged form of NAD(P)H that is a result of enzymatic or heat-dependent hydration. This is a prerequisite for the S-specific NAD(P)H-hydrate dehydratase to allow the repair of both epimers of NAD(P)HX.</text>
</comment>
<dbReference type="Pfam" id="PF03853">
    <property type="entry name" value="YjeF_N"/>
    <property type="match status" value="1"/>
</dbReference>
<evidence type="ECO:0000259" key="2">
    <source>
        <dbReference type="PROSITE" id="PS51385"/>
    </source>
</evidence>
<comment type="catalytic activity">
    <reaction evidence="1">
        <text>(6R)-NADPHX = (6S)-NADPHX</text>
        <dbReference type="Rhea" id="RHEA:32227"/>
        <dbReference type="ChEBI" id="CHEBI:64076"/>
        <dbReference type="ChEBI" id="CHEBI:64077"/>
        <dbReference type="EC" id="5.1.99.6"/>
    </reaction>
</comment>
<dbReference type="EMBL" id="AP012338">
    <property type="protein sequence ID" value="BAM03909.1"/>
    <property type="molecule type" value="Genomic_DNA"/>
</dbReference>
<dbReference type="STRING" id="1142394.PSMK_17500"/>
<evidence type="ECO:0000313" key="3">
    <source>
        <dbReference type="EMBL" id="BAM03909.1"/>
    </source>
</evidence>
<gene>
    <name evidence="1" type="primary">nnrE</name>
    <name evidence="3" type="ordered locus">PSMK_17500</name>
</gene>
<feature type="binding site" evidence="1">
    <location>
        <begin position="77"/>
        <end position="81"/>
    </location>
    <ligand>
        <name>(6S)-NADPHX</name>
        <dbReference type="ChEBI" id="CHEBI:64076"/>
    </ligand>
</feature>
<dbReference type="EC" id="5.1.99.6" evidence="1"/>
<proteinExistence type="inferred from homology"/>
<dbReference type="Proteomes" id="UP000007881">
    <property type="component" value="Chromosome"/>
</dbReference>
<keyword evidence="1" id="KW-0521">NADP</keyword>
<keyword evidence="1" id="KW-0547">Nucleotide-binding</keyword>
<feature type="binding site" evidence="1">
    <location>
        <position position="149"/>
    </location>
    <ligand>
        <name>K(+)</name>
        <dbReference type="ChEBI" id="CHEBI:29103"/>
    </ligand>
</feature>
<reference evidence="3 4" key="1">
    <citation type="submission" date="2012-02" db="EMBL/GenBank/DDBJ databases">
        <title>Complete genome sequence of Phycisphaera mikurensis NBRC 102666.</title>
        <authorList>
            <person name="Ankai A."/>
            <person name="Hosoyama A."/>
            <person name="Terui Y."/>
            <person name="Sekine M."/>
            <person name="Fukai R."/>
            <person name="Kato Y."/>
            <person name="Nakamura S."/>
            <person name="Yamada-Narita S."/>
            <person name="Kawakoshi A."/>
            <person name="Fukunaga Y."/>
            <person name="Yamazaki S."/>
            <person name="Fujita N."/>
        </authorList>
    </citation>
    <scope>NUCLEOTIDE SEQUENCE [LARGE SCALE GENOMIC DNA]</scope>
    <source>
        <strain evidence="4">NBRC 102666 / KCTC 22515 / FYK2301M01</strain>
    </source>
</reference>
<keyword evidence="1" id="KW-0479">Metal-binding</keyword>
<feature type="binding site" evidence="1">
    <location>
        <position position="187"/>
    </location>
    <ligand>
        <name>K(+)</name>
        <dbReference type="ChEBI" id="CHEBI:29103"/>
    </ligand>
</feature>
<dbReference type="PROSITE" id="PS51385">
    <property type="entry name" value="YJEF_N"/>
    <property type="match status" value="1"/>
</dbReference>
<dbReference type="GO" id="GO:0046872">
    <property type="term" value="F:metal ion binding"/>
    <property type="evidence" value="ECO:0007669"/>
    <property type="project" value="UniProtKB-KW"/>
</dbReference>
<evidence type="ECO:0000313" key="4">
    <source>
        <dbReference type="Proteomes" id="UP000007881"/>
    </source>
</evidence>
<feature type="domain" description="YjeF N-terminal" evidence="2">
    <location>
        <begin position="22"/>
        <end position="241"/>
    </location>
</feature>
<dbReference type="HOGENOM" id="CLU_024853_0_1_0"/>
<feature type="binding site" evidence="1">
    <location>
        <position position="78"/>
    </location>
    <ligand>
        <name>K(+)</name>
        <dbReference type="ChEBI" id="CHEBI:29103"/>
    </ligand>
</feature>
<dbReference type="Gene3D" id="3.40.50.10260">
    <property type="entry name" value="YjeF N-terminal domain"/>
    <property type="match status" value="1"/>
</dbReference>
<feature type="binding site" evidence="1">
    <location>
        <position position="184"/>
    </location>
    <ligand>
        <name>(6S)-NADPHX</name>
        <dbReference type="ChEBI" id="CHEBI:64076"/>
    </ligand>
</feature>
<dbReference type="RefSeq" id="WP_014437127.1">
    <property type="nucleotide sequence ID" value="NC_017080.1"/>
</dbReference>
<sequence length="254" mass="24851">MRHPAADPAGATLPASLTVAEAQAIDAHAAETLGLPTLLLMENAAVNAAAVVLDLLAEAVELDEDRFRVGILAGGGSNGGDGWAMARHLLGSGVAATVFAVRPVEGLRGDAAVNAQAAVACGVPVTPCNDGEAAGALHGVLARQHVLVDAVLGTGLSGPPRAAAAGVIRVLNELSPRPPVLAIDVPSGLDADSGEPAEPTVRADLTVTFVAPKRGFAAAGAPGFTGRVVTAGIGVPDAALAAALPAASAPAAIR</sequence>
<protein>
    <recommendedName>
        <fullName evidence="1">NAD(P)H-hydrate epimerase</fullName>
        <ecNumber evidence="1">5.1.99.6</ecNumber>
    </recommendedName>
    <alternativeName>
        <fullName evidence="1">NAD(P)HX epimerase</fullName>
    </alternativeName>
</protein>
<comment type="caution">
    <text evidence="1">Lacks conserved residue(s) required for the propagation of feature annotation.</text>
</comment>
<comment type="catalytic activity">
    <reaction evidence="1">
        <text>(6R)-NADHX = (6S)-NADHX</text>
        <dbReference type="Rhea" id="RHEA:32215"/>
        <dbReference type="ChEBI" id="CHEBI:64074"/>
        <dbReference type="ChEBI" id="CHEBI:64075"/>
        <dbReference type="EC" id="5.1.99.6"/>
    </reaction>
</comment>
<dbReference type="GO" id="GO:0000166">
    <property type="term" value="F:nucleotide binding"/>
    <property type="evidence" value="ECO:0007669"/>
    <property type="project" value="UniProtKB-KW"/>
</dbReference>
<dbReference type="SUPFAM" id="SSF64153">
    <property type="entry name" value="YjeF N-terminal domain-like"/>
    <property type="match status" value="1"/>
</dbReference>
<dbReference type="KEGG" id="phm:PSMK_17500"/>
<dbReference type="InterPro" id="IPR004443">
    <property type="entry name" value="YjeF_N_dom"/>
</dbReference>
<dbReference type="GO" id="GO:0052856">
    <property type="term" value="F:NAD(P)HX epimerase activity"/>
    <property type="evidence" value="ECO:0007669"/>
    <property type="project" value="UniProtKB-UniRule"/>
</dbReference>
<organism evidence="3 4">
    <name type="scientific">Phycisphaera mikurensis (strain NBRC 102666 / KCTC 22515 / FYK2301M01)</name>
    <dbReference type="NCBI Taxonomy" id="1142394"/>
    <lineage>
        <taxon>Bacteria</taxon>
        <taxon>Pseudomonadati</taxon>
        <taxon>Planctomycetota</taxon>
        <taxon>Phycisphaerae</taxon>
        <taxon>Phycisphaerales</taxon>
        <taxon>Phycisphaeraceae</taxon>
        <taxon>Phycisphaera</taxon>
    </lineage>
</organism>
<dbReference type="NCBIfam" id="TIGR00197">
    <property type="entry name" value="yjeF_nterm"/>
    <property type="match status" value="1"/>
</dbReference>
<evidence type="ECO:0000256" key="1">
    <source>
        <dbReference type="HAMAP-Rule" id="MF_01966"/>
    </source>
</evidence>
<keyword evidence="1" id="KW-0413">Isomerase</keyword>